<dbReference type="AlphaFoldDB" id="A0AA39M017"/>
<evidence type="ECO:0000313" key="4">
    <source>
        <dbReference type="EMBL" id="KAK0415848.1"/>
    </source>
</evidence>
<organism evidence="4 5">
    <name type="scientific">Steinernema hermaphroditum</name>
    <dbReference type="NCBI Taxonomy" id="289476"/>
    <lineage>
        <taxon>Eukaryota</taxon>
        <taxon>Metazoa</taxon>
        <taxon>Ecdysozoa</taxon>
        <taxon>Nematoda</taxon>
        <taxon>Chromadorea</taxon>
        <taxon>Rhabditida</taxon>
        <taxon>Tylenchina</taxon>
        <taxon>Panagrolaimomorpha</taxon>
        <taxon>Strongyloidoidea</taxon>
        <taxon>Steinernematidae</taxon>
        <taxon>Steinernema</taxon>
    </lineage>
</organism>
<dbReference type="GO" id="GO:0016197">
    <property type="term" value="P:endosomal transport"/>
    <property type="evidence" value="ECO:0007669"/>
    <property type="project" value="TreeGrafter"/>
</dbReference>
<protein>
    <recommendedName>
        <fullName evidence="2">Biogenesis of lysosome-related organelles complex 1 subunit 1</fullName>
    </recommendedName>
</protein>
<dbReference type="InterPro" id="IPR009395">
    <property type="entry name" value="BLOC1S1"/>
</dbReference>
<dbReference type="GO" id="GO:0031083">
    <property type="term" value="C:BLOC-1 complex"/>
    <property type="evidence" value="ECO:0007669"/>
    <property type="project" value="InterPro"/>
</dbReference>
<evidence type="ECO:0000313" key="5">
    <source>
        <dbReference type="Proteomes" id="UP001175271"/>
    </source>
</evidence>
<dbReference type="PANTHER" id="PTHR13073:SF0">
    <property type="entry name" value="BIOGENESIS OF LYSOSOME-RELATED ORGANELLES COMPLEX 1 SUBUNIT 1"/>
    <property type="match status" value="1"/>
</dbReference>
<feature type="compositionally biased region" description="Low complexity" evidence="3">
    <location>
        <begin position="24"/>
        <end position="43"/>
    </location>
</feature>
<evidence type="ECO:0000256" key="1">
    <source>
        <dbReference type="ARBA" id="ARBA00007133"/>
    </source>
</evidence>
<dbReference type="Pfam" id="PF06320">
    <property type="entry name" value="GCN5L1"/>
    <property type="match status" value="1"/>
</dbReference>
<keyword evidence="5" id="KW-1185">Reference proteome</keyword>
<gene>
    <name evidence="4" type="ORF">QR680_012155</name>
</gene>
<accession>A0AA39M017</accession>
<proteinExistence type="inferred from homology"/>
<evidence type="ECO:0000256" key="2">
    <source>
        <dbReference type="ARBA" id="ARBA00019577"/>
    </source>
</evidence>
<comment type="caution">
    <text evidence="4">The sequence shown here is derived from an EMBL/GenBank/DDBJ whole genome shotgun (WGS) entry which is preliminary data.</text>
</comment>
<feature type="compositionally biased region" description="Basic residues" evidence="3">
    <location>
        <begin position="45"/>
        <end position="54"/>
    </location>
</feature>
<evidence type="ECO:0000256" key="3">
    <source>
        <dbReference type="SAM" id="MobiDB-lite"/>
    </source>
</evidence>
<reference evidence="4" key="1">
    <citation type="submission" date="2023-06" db="EMBL/GenBank/DDBJ databases">
        <title>Genomic analysis of the entomopathogenic nematode Steinernema hermaphroditum.</title>
        <authorList>
            <person name="Schwarz E.M."/>
            <person name="Heppert J.K."/>
            <person name="Baniya A."/>
            <person name="Schwartz H.T."/>
            <person name="Tan C.-H."/>
            <person name="Antoshechkin I."/>
            <person name="Sternberg P.W."/>
            <person name="Goodrich-Blair H."/>
            <person name="Dillman A.R."/>
        </authorList>
    </citation>
    <scope>NUCLEOTIDE SEQUENCE</scope>
    <source>
        <strain evidence="4">PS9179</strain>
        <tissue evidence="4">Whole animal</tissue>
    </source>
</reference>
<comment type="similarity">
    <text evidence="1">Belongs to the BLOC1S1 family.</text>
</comment>
<feature type="region of interest" description="Disordered" evidence="3">
    <location>
        <begin position="1"/>
        <end position="54"/>
    </location>
</feature>
<dbReference type="Proteomes" id="UP001175271">
    <property type="component" value="Unassembled WGS sequence"/>
</dbReference>
<sequence length="416" mass="47102">MVGLTGRRASQRKSTTDADPPEKNNSSANSIDSASTASSTATAGPKKRGAIKRLIRAVETPPPRIISSMTTRRQTRHARGAVSERIQRNQSLRTSIFKNYRPLRGLKKPATWRPAQSANAEGYTFYRGDIIAIIDEENNKPYFAQIATILIDPYGQPHAVLVYLIPLRSVYDPHEFDADHFVHGVAEIDPIDLRDCSFVQRCPDLVNYRREWTPKLCFEEQMRQELAERLHNLKAASQAELSSLNNSRYCSDNIDTEGMNFDDFLDGNDDDEDGVEENDDLTASSAKMLSAMLKEHQSRQQLRKEEQEKRKNEAIVAAHNLTHAVVDHLNSRVSHAYNNQKRLDVEAKKMEVNVSKLVKLTDQWIQLTDAFNQGLKEIGDVENWANTIDSDINCIMSTLQEAYKEKKQSQQSPVDS</sequence>
<dbReference type="PANTHER" id="PTHR13073">
    <property type="entry name" value="BLOC-1 COMPLEX SUBUNIT 1"/>
    <property type="match status" value="1"/>
</dbReference>
<name>A0AA39M017_9BILA</name>
<dbReference type="EMBL" id="JAUCMV010000002">
    <property type="protein sequence ID" value="KAK0415848.1"/>
    <property type="molecule type" value="Genomic_DNA"/>
</dbReference>